<dbReference type="Gene3D" id="1.20.1250.20">
    <property type="entry name" value="MFS general substrate transporter like domains"/>
    <property type="match status" value="2"/>
</dbReference>
<dbReference type="RefSeq" id="XP_009166418.1">
    <property type="nucleotide sequence ID" value="XM_009168154.1"/>
</dbReference>
<feature type="transmembrane region" description="Helical" evidence="8">
    <location>
        <begin position="355"/>
        <end position="376"/>
    </location>
</feature>
<evidence type="ECO:0000256" key="5">
    <source>
        <dbReference type="ARBA" id="ARBA00022989"/>
    </source>
</evidence>
<protein>
    <recommendedName>
        <fullName evidence="9">Major facilitator superfamily (MFS) profile domain-containing protein</fullName>
    </recommendedName>
</protein>
<evidence type="ECO:0000256" key="1">
    <source>
        <dbReference type="ARBA" id="ARBA00004141"/>
    </source>
</evidence>
<keyword evidence="6 8" id="KW-0472">Membrane</keyword>
<dbReference type="Pfam" id="PF07690">
    <property type="entry name" value="MFS_1"/>
    <property type="match status" value="1"/>
</dbReference>
<dbReference type="FunFam" id="1.20.1250.20:FF:000003">
    <property type="entry name" value="Solute carrier family 17 member 3"/>
    <property type="match status" value="1"/>
</dbReference>
<dbReference type="PROSITE" id="PS50850">
    <property type="entry name" value="MFS"/>
    <property type="match status" value="1"/>
</dbReference>
<feature type="transmembrane region" description="Helical" evidence="8">
    <location>
        <begin position="293"/>
        <end position="310"/>
    </location>
</feature>
<evidence type="ECO:0000313" key="11">
    <source>
        <dbReference type="Proteomes" id="UP000054324"/>
    </source>
</evidence>
<evidence type="ECO:0000256" key="6">
    <source>
        <dbReference type="ARBA" id="ARBA00023136"/>
    </source>
</evidence>
<keyword evidence="4" id="KW-0769">Symport</keyword>
<dbReference type="GO" id="GO:0015293">
    <property type="term" value="F:symporter activity"/>
    <property type="evidence" value="ECO:0007669"/>
    <property type="project" value="UniProtKB-KW"/>
</dbReference>
<name>A0A075AHG1_OPIVI</name>
<dbReference type="KEGG" id="ovi:T265_03619"/>
<dbReference type="GO" id="GO:0098700">
    <property type="term" value="P:neurotransmitter loading into synaptic vesicle"/>
    <property type="evidence" value="ECO:0007669"/>
    <property type="project" value="TreeGrafter"/>
</dbReference>
<dbReference type="InterPro" id="IPR050382">
    <property type="entry name" value="MFS_Na/Anion_cotransporter"/>
</dbReference>
<dbReference type="GO" id="GO:0030672">
    <property type="term" value="C:synaptic vesicle membrane"/>
    <property type="evidence" value="ECO:0007669"/>
    <property type="project" value="TreeGrafter"/>
</dbReference>
<dbReference type="OrthoDB" id="2985014at2759"/>
<feature type="transmembrane region" description="Helical" evidence="8">
    <location>
        <begin position="491"/>
        <end position="508"/>
    </location>
</feature>
<evidence type="ECO:0000256" key="2">
    <source>
        <dbReference type="ARBA" id="ARBA00022448"/>
    </source>
</evidence>
<dbReference type="AlphaFoldDB" id="A0A075AHG1"/>
<dbReference type="SUPFAM" id="SSF103473">
    <property type="entry name" value="MFS general substrate transporter"/>
    <property type="match status" value="1"/>
</dbReference>
<feature type="domain" description="Major facilitator superfamily (MFS) profile" evidence="9">
    <location>
        <begin position="133"/>
        <end position="606"/>
    </location>
</feature>
<evidence type="ECO:0000259" key="9">
    <source>
        <dbReference type="PROSITE" id="PS50850"/>
    </source>
</evidence>
<feature type="compositionally biased region" description="Basic and acidic residues" evidence="7">
    <location>
        <begin position="646"/>
        <end position="665"/>
    </location>
</feature>
<feature type="region of interest" description="Disordered" evidence="7">
    <location>
        <begin position="616"/>
        <end position="635"/>
    </location>
</feature>
<dbReference type="InterPro" id="IPR020846">
    <property type="entry name" value="MFS_dom"/>
</dbReference>
<dbReference type="GO" id="GO:0035249">
    <property type="term" value="P:synaptic transmission, glutamatergic"/>
    <property type="evidence" value="ECO:0007669"/>
    <property type="project" value="TreeGrafter"/>
</dbReference>
<organism evidence="10 11">
    <name type="scientific">Opisthorchis viverrini</name>
    <name type="common">Southeast Asian liver fluke</name>
    <dbReference type="NCBI Taxonomy" id="6198"/>
    <lineage>
        <taxon>Eukaryota</taxon>
        <taxon>Metazoa</taxon>
        <taxon>Spiralia</taxon>
        <taxon>Lophotrochozoa</taxon>
        <taxon>Platyhelminthes</taxon>
        <taxon>Trematoda</taxon>
        <taxon>Digenea</taxon>
        <taxon>Opisthorchiida</taxon>
        <taxon>Opisthorchiata</taxon>
        <taxon>Opisthorchiidae</taxon>
        <taxon>Opisthorchis</taxon>
    </lineage>
</organism>
<dbReference type="PANTHER" id="PTHR11662">
    <property type="entry name" value="SOLUTE CARRIER FAMILY 17"/>
    <property type="match status" value="1"/>
</dbReference>
<feature type="transmembrane region" description="Helical" evidence="8">
    <location>
        <begin position="91"/>
        <end position="111"/>
    </location>
</feature>
<dbReference type="GO" id="GO:0005326">
    <property type="term" value="F:neurotransmitter transmembrane transporter activity"/>
    <property type="evidence" value="ECO:0007669"/>
    <property type="project" value="TreeGrafter"/>
</dbReference>
<evidence type="ECO:0000256" key="4">
    <source>
        <dbReference type="ARBA" id="ARBA00022847"/>
    </source>
</evidence>
<feature type="transmembrane region" description="Helical" evidence="8">
    <location>
        <begin position="580"/>
        <end position="601"/>
    </location>
</feature>
<dbReference type="PANTHER" id="PTHR11662:SF456">
    <property type="entry name" value="VESICULAR GLUTAMATE TRANSPORTER, ISOFORM A"/>
    <property type="match status" value="1"/>
</dbReference>
<evidence type="ECO:0000256" key="7">
    <source>
        <dbReference type="SAM" id="MobiDB-lite"/>
    </source>
</evidence>
<feature type="transmembrane region" description="Helical" evidence="8">
    <location>
        <begin position="548"/>
        <end position="568"/>
    </location>
</feature>
<feature type="transmembrane region" description="Helical" evidence="8">
    <location>
        <begin position="514"/>
        <end position="536"/>
    </location>
</feature>
<evidence type="ECO:0000313" key="10">
    <source>
        <dbReference type="EMBL" id="KER29824.1"/>
    </source>
</evidence>
<dbReference type="InterPro" id="IPR011701">
    <property type="entry name" value="MFS"/>
</dbReference>
<dbReference type="Proteomes" id="UP000054324">
    <property type="component" value="Unassembled WGS sequence"/>
</dbReference>
<accession>A0A075AHG1</accession>
<dbReference type="InterPro" id="IPR036259">
    <property type="entry name" value="MFS_trans_sf"/>
</dbReference>
<dbReference type="EMBL" id="KL596671">
    <property type="protein sequence ID" value="KER29824.1"/>
    <property type="molecule type" value="Genomic_DNA"/>
</dbReference>
<gene>
    <name evidence="10" type="ORF">T265_03619</name>
</gene>
<keyword evidence="3 8" id="KW-0812">Transmembrane</keyword>
<feature type="transmembrane region" description="Helical" evidence="8">
    <location>
        <begin position="261"/>
        <end position="284"/>
    </location>
</feature>
<dbReference type="CTD" id="20317806"/>
<keyword evidence="2" id="KW-0813">Transport</keyword>
<proteinExistence type="predicted"/>
<feature type="transmembrane region" description="Helical" evidence="8">
    <location>
        <begin position="201"/>
        <end position="218"/>
    </location>
</feature>
<evidence type="ECO:0000256" key="8">
    <source>
        <dbReference type="SAM" id="Phobius"/>
    </source>
</evidence>
<evidence type="ECO:0000256" key="3">
    <source>
        <dbReference type="ARBA" id="ARBA00022692"/>
    </source>
</evidence>
<dbReference type="FunFam" id="1.20.1250.20:FF:000226">
    <property type="entry name" value="Vesicular GLUtamate transporter"/>
    <property type="match status" value="1"/>
</dbReference>
<feature type="transmembrane region" description="Helical" evidence="8">
    <location>
        <begin position="397"/>
        <end position="426"/>
    </location>
</feature>
<dbReference type="GeneID" id="20317806"/>
<reference evidence="10 11" key="1">
    <citation type="submission" date="2013-11" db="EMBL/GenBank/DDBJ databases">
        <title>Opisthorchis viverrini - life in the bile duct.</title>
        <authorList>
            <person name="Young N.D."/>
            <person name="Nagarajan N."/>
            <person name="Lin S.J."/>
            <person name="Korhonen P.K."/>
            <person name="Jex A.R."/>
            <person name="Hall R.S."/>
            <person name="Safavi-Hemami H."/>
            <person name="Kaewkong W."/>
            <person name="Bertrand D."/>
            <person name="Gao S."/>
            <person name="Seet Q."/>
            <person name="Wongkham S."/>
            <person name="Teh B.T."/>
            <person name="Wongkham C."/>
            <person name="Intapan P.M."/>
            <person name="Maleewong W."/>
            <person name="Yang X."/>
            <person name="Hu M."/>
            <person name="Wang Z."/>
            <person name="Hofmann A."/>
            <person name="Sternberg P.W."/>
            <person name="Tan P."/>
            <person name="Wang J."/>
            <person name="Gasser R.B."/>
        </authorList>
    </citation>
    <scope>NUCLEOTIDE SEQUENCE [LARGE SCALE GENOMIC DNA]</scope>
</reference>
<feature type="transmembrane region" description="Helical" evidence="8">
    <location>
        <begin position="446"/>
        <end position="470"/>
    </location>
</feature>
<feature type="region of interest" description="Disordered" evidence="7">
    <location>
        <begin position="646"/>
        <end position="687"/>
    </location>
</feature>
<keyword evidence="11" id="KW-1185">Reference proteome</keyword>
<dbReference type="GO" id="GO:0050803">
    <property type="term" value="P:regulation of synapse structure or activity"/>
    <property type="evidence" value="ECO:0007669"/>
    <property type="project" value="TreeGrafter"/>
</dbReference>
<comment type="subcellular location">
    <subcellularLocation>
        <location evidence="1">Membrane</location>
        <topology evidence="1">Multi-pass membrane protein</topology>
    </subcellularLocation>
</comment>
<dbReference type="CDD" id="cd17382">
    <property type="entry name" value="MFS_SLC17A6_7_8_VGluT"/>
    <property type="match status" value="1"/>
</dbReference>
<keyword evidence="5 8" id="KW-1133">Transmembrane helix</keyword>
<sequence length="687" mass="76325">METVQTLRGQIIAVPVKEKLQSKFDSFKGALKNAGLLKSSEPGYGQMAADASGTTYDADGQAVIKEQHTYEDDTCRGRCMYYACCRCSKRYYTACLSSLGFLITFGIRCNMSWAMLSMIARHNQTLHEQAMSRAHHLQLRHGADGVDHVVDLVGIINVTTKPDFYWTAKERGLVDGSFFFGYLVTQIPGGVIASKFAANKVFGVAVGGSALINLFIPWSCKAHYILVMILRTMQGLVEGTSYPACHGIWRFWAPPLERSRLATIAFCGSYAGAVFGLSLSGLLAQNLGWQSPFYFYGISGMFWFVWWWRVTYERPAIHPTITEAERVYIETSIGDNPNVLEHKIPIPWRQFFVSLPVWAIIVANFARSWSFYLLIMKTPKYFKEVFGYNMAEIVQDLVLPIQVHGACVAGMLGLIICTTALTVVIYESWSHYLFLIDGLYFQNECFLGYLSVTGFLSALPHLVMAIIVPLGGQLADRLRKNTLSTTTVRKLFNCGGFGMEAVFLLGVGCSKTTTSALACLVLAVGFSGFAISGYNVNHLDIAPRYASILMGLSNGVGTISGMICPLTAELLTQGGRKEGWTIVFVIASMVHFTGVIFYAIFASGEKQPWAEVPDEALSNWQPPTDLPPDGEKGFATHFPAQHINRPLEREDYNTYDQKDGMREYGYDQSPDARTYTPQNADPYHQGY</sequence>
<dbReference type="GO" id="GO:0060076">
    <property type="term" value="C:excitatory synapse"/>
    <property type="evidence" value="ECO:0007669"/>
    <property type="project" value="TreeGrafter"/>
</dbReference>
<dbReference type="STRING" id="6198.A0A075AHG1"/>
<dbReference type="GO" id="GO:0005313">
    <property type="term" value="F:L-glutamate transmembrane transporter activity"/>
    <property type="evidence" value="ECO:0007669"/>
    <property type="project" value="TreeGrafter"/>
</dbReference>